<keyword evidence="3" id="KW-1185">Reference proteome</keyword>
<dbReference type="AlphaFoldDB" id="A0A328DS49"/>
<organism evidence="2 3">
    <name type="scientific">Cuscuta australis</name>
    <dbReference type="NCBI Taxonomy" id="267555"/>
    <lineage>
        <taxon>Eukaryota</taxon>
        <taxon>Viridiplantae</taxon>
        <taxon>Streptophyta</taxon>
        <taxon>Embryophyta</taxon>
        <taxon>Tracheophyta</taxon>
        <taxon>Spermatophyta</taxon>
        <taxon>Magnoliopsida</taxon>
        <taxon>eudicotyledons</taxon>
        <taxon>Gunneridae</taxon>
        <taxon>Pentapetalae</taxon>
        <taxon>asterids</taxon>
        <taxon>lamiids</taxon>
        <taxon>Solanales</taxon>
        <taxon>Convolvulaceae</taxon>
        <taxon>Cuscuteae</taxon>
        <taxon>Cuscuta</taxon>
        <taxon>Cuscuta subgen. Grammica</taxon>
        <taxon>Cuscuta sect. Cleistogrammica</taxon>
    </lineage>
</organism>
<name>A0A328DS49_9ASTE</name>
<feature type="region of interest" description="Disordered" evidence="1">
    <location>
        <begin position="115"/>
        <end position="134"/>
    </location>
</feature>
<proteinExistence type="predicted"/>
<feature type="compositionally biased region" description="Acidic residues" evidence="1">
    <location>
        <begin position="122"/>
        <end position="134"/>
    </location>
</feature>
<dbReference type="Proteomes" id="UP000249390">
    <property type="component" value="Unassembled WGS sequence"/>
</dbReference>
<comment type="caution">
    <text evidence="2">The sequence shown here is derived from an EMBL/GenBank/DDBJ whole genome shotgun (WGS) entry which is preliminary data.</text>
</comment>
<gene>
    <name evidence="2" type="ORF">DM860_005072</name>
</gene>
<dbReference type="EMBL" id="NQVE01000122">
    <property type="protein sequence ID" value="RAL46793.1"/>
    <property type="molecule type" value="Genomic_DNA"/>
</dbReference>
<accession>A0A328DS49</accession>
<evidence type="ECO:0000256" key="1">
    <source>
        <dbReference type="SAM" id="MobiDB-lite"/>
    </source>
</evidence>
<evidence type="ECO:0000313" key="2">
    <source>
        <dbReference type="EMBL" id="RAL46793.1"/>
    </source>
</evidence>
<protein>
    <submittedName>
        <fullName evidence="2">Uncharacterized protein</fullName>
    </submittedName>
</protein>
<sequence length="134" mass="14811">MVTIYESANARAVQVVAFLLDIESLAEAAAVPERIARRRRLQPSVHDPLVLVRTPIRVIILRRRGDGRVRRRRAERGRRRGRRPGIRRHPVEQSFSDAARAVDVVVVLAVATTCTGGRGGGGEEEEEDGGVVIM</sequence>
<reference evidence="2 3" key="1">
    <citation type="submission" date="2018-06" db="EMBL/GenBank/DDBJ databases">
        <title>The Genome of Cuscuta australis (Dodder) Provides Insight into the Evolution of Plant Parasitism.</title>
        <authorList>
            <person name="Liu H."/>
        </authorList>
    </citation>
    <scope>NUCLEOTIDE SEQUENCE [LARGE SCALE GENOMIC DNA]</scope>
    <source>
        <strain evidence="3">cv. Yunnan</strain>
        <tissue evidence="2">Vines</tissue>
    </source>
</reference>
<feature type="compositionally biased region" description="Basic residues" evidence="1">
    <location>
        <begin position="70"/>
        <end position="88"/>
    </location>
</feature>
<evidence type="ECO:0000313" key="3">
    <source>
        <dbReference type="Proteomes" id="UP000249390"/>
    </source>
</evidence>
<feature type="region of interest" description="Disordered" evidence="1">
    <location>
        <begin position="70"/>
        <end position="92"/>
    </location>
</feature>